<keyword evidence="3" id="KW-1185">Reference proteome</keyword>
<evidence type="ECO:0000313" key="2">
    <source>
        <dbReference type="EMBL" id="GAA4114288.1"/>
    </source>
</evidence>
<gene>
    <name evidence="2" type="ORF">GCM10022215_12240</name>
</gene>
<evidence type="ECO:0008006" key="4">
    <source>
        <dbReference type="Google" id="ProtNLM"/>
    </source>
</evidence>
<organism evidence="2 3">
    <name type="scientific">Nocardioides fonticola</name>
    <dbReference type="NCBI Taxonomy" id="450363"/>
    <lineage>
        <taxon>Bacteria</taxon>
        <taxon>Bacillati</taxon>
        <taxon>Actinomycetota</taxon>
        <taxon>Actinomycetes</taxon>
        <taxon>Propionibacteriales</taxon>
        <taxon>Nocardioidaceae</taxon>
        <taxon>Nocardioides</taxon>
    </lineage>
</organism>
<dbReference type="EMBL" id="BAAAZH010000010">
    <property type="protein sequence ID" value="GAA4114288.1"/>
    <property type="molecule type" value="Genomic_DNA"/>
</dbReference>
<evidence type="ECO:0000256" key="1">
    <source>
        <dbReference type="SAM" id="Phobius"/>
    </source>
</evidence>
<protein>
    <recommendedName>
        <fullName evidence="4">Integral membrane protein</fullName>
    </recommendedName>
</protein>
<keyword evidence="1" id="KW-0472">Membrane</keyword>
<evidence type="ECO:0000313" key="3">
    <source>
        <dbReference type="Proteomes" id="UP001501495"/>
    </source>
</evidence>
<comment type="caution">
    <text evidence="2">The sequence shown here is derived from an EMBL/GenBank/DDBJ whole genome shotgun (WGS) entry which is preliminary data.</text>
</comment>
<feature type="transmembrane region" description="Helical" evidence="1">
    <location>
        <begin position="125"/>
        <end position="145"/>
    </location>
</feature>
<feature type="transmembrane region" description="Helical" evidence="1">
    <location>
        <begin position="101"/>
        <end position="119"/>
    </location>
</feature>
<feature type="transmembrane region" description="Helical" evidence="1">
    <location>
        <begin position="60"/>
        <end position="80"/>
    </location>
</feature>
<keyword evidence="1" id="KW-0812">Transmembrane</keyword>
<reference evidence="3" key="1">
    <citation type="journal article" date="2019" name="Int. J. Syst. Evol. Microbiol.">
        <title>The Global Catalogue of Microorganisms (GCM) 10K type strain sequencing project: providing services to taxonomists for standard genome sequencing and annotation.</title>
        <authorList>
            <consortium name="The Broad Institute Genomics Platform"/>
            <consortium name="The Broad Institute Genome Sequencing Center for Infectious Disease"/>
            <person name="Wu L."/>
            <person name="Ma J."/>
        </authorList>
    </citation>
    <scope>NUCLEOTIDE SEQUENCE [LARGE SCALE GENOMIC DNA]</scope>
    <source>
        <strain evidence="3">JCM 16703</strain>
    </source>
</reference>
<name>A0ABP7XF30_9ACTN</name>
<dbReference type="Proteomes" id="UP001501495">
    <property type="component" value="Unassembled WGS sequence"/>
</dbReference>
<accession>A0ABP7XF30</accession>
<proteinExistence type="predicted"/>
<keyword evidence="1" id="KW-1133">Transmembrane helix</keyword>
<sequence length="159" mass="17308">MLSVMETSREQLTEAHRALLRAEASPFIDYPRLGRWYPFAWAAWAAWLVTTIDLDPSSPLAQLALSLSPVVIAFLFLGWYARRHGALPRDGRAAPAPLRRLARVLWALAVVLVLVVVGADAVLGPVVSIPLAAVGAGAAIAWYEASYARIAARLRRELA</sequence>